<evidence type="ECO:0000313" key="3">
    <source>
        <dbReference type="Proteomes" id="UP000234857"/>
    </source>
</evidence>
<gene>
    <name evidence="2" type="ORF">C0601_06765</name>
</gene>
<keyword evidence="1" id="KW-0472">Membrane</keyword>
<name>A0A2N5ZG91_MUIH1</name>
<feature type="transmembrane region" description="Helical" evidence="1">
    <location>
        <begin position="12"/>
        <end position="33"/>
    </location>
</feature>
<dbReference type="AlphaFoldDB" id="A0A2N5ZG91"/>
<sequence>MKDEKRVDRYLRTLLFLLLVATSSTSMITLQWVNTGEPVFLVFSLCFFSLYIFFFLSYKAIIRKDFSTMARFLFLGVLIIYVP</sequence>
<dbReference type="Proteomes" id="UP000234857">
    <property type="component" value="Unassembled WGS sequence"/>
</dbReference>
<proteinExistence type="predicted"/>
<keyword evidence="1" id="KW-1133">Transmembrane helix</keyword>
<comment type="caution">
    <text evidence="2">The sequence shown here is derived from an EMBL/GenBank/DDBJ whole genome shotgun (WGS) entry which is preliminary data.</text>
</comment>
<keyword evidence="1" id="KW-0812">Transmembrane</keyword>
<accession>A0A2N5ZG91</accession>
<dbReference type="EMBL" id="PKTG01000083">
    <property type="protein sequence ID" value="PLX17727.1"/>
    <property type="molecule type" value="Genomic_DNA"/>
</dbReference>
<feature type="transmembrane region" description="Helical" evidence="1">
    <location>
        <begin position="39"/>
        <end position="58"/>
    </location>
</feature>
<organism evidence="2 3">
    <name type="scientific">Muiribacterium halophilum</name>
    <dbReference type="NCBI Taxonomy" id="2053465"/>
    <lineage>
        <taxon>Bacteria</taxon>
        <taxon>Candidatus Muiribacteriota</taxon>
        <taxon>Candidatus Muiribacteriia</taxon>
        <taxon>Candidatus Muiribacteriales</taxon>
        <taxon>Candidatus Muiribacteriaceae</taxon>
        <taxon>Candidatus Muiribacterium</taxon>
    </lineage>
</organism>
<protein>
    <submittedName>
        <fullName evidence="2">Uncharacterized protein</fullName>
    </submittedName>
</protein>
<evidence type="ECO:0000313" key="2">
    <source>
        <dbReference type="EMBL" id="PLX17727.1"/>
    </source>
</evidence>
<reference evidence="2 3" key="1">
    <citation type="submission" date="2017-11" db="EMBL/GenBank/DDBJ databases">
        <title>Genome-resolved metagenomics identifies genetic mobility, metabolic interactions, and unexpected diversity in perchlorate-reducing communities.</title>
        <authorList>
            <person name="Barnum T.P."/>
            <person name="Figueroa I.A."/>
            <person name="Carlstrom C.I."/>
            <person name="Lucas L.N."/>
            <person name="Engelbrektson A.L."/>
            <person name="Coates J.D."/>
        </authorList>
    </citation>
    <scope>NUCLEOTIDE SEQUENCE [LARGE SCALE GENOMIC DNA]</scope>
    <source>
        <strain evidence="2">BM706</strain>
    </source>
</reference>
<evidence type="ECO:0000256" key="1">
    <source>
        <dbReference type="SAM" id="Phobius"/>
    </source>
</evidence>